<sequence>MTTLQCDHPSRGPHCILCTTFCMSILLVSDLSGFFLWGYLKSKVYLGGVPTLKTLKDNIFWAMLSISRGMLLSAIENIVYRMQYVVHEKVGHVERGLVLCCIVLLSL</sequence>
<gene>
    <name evidence="2" type="ORF">AVEN_145487_1</name>
</gene>
<name>A0A4Y2PG51_ARAVE</name>
<dbReference type="EMBL" id="BGPR01011368">
    <property type="protein sequence ID" value="GBN50965.1"/>
    <property type="molecule type" value="Genomic_DNA"/>
</dbReference>
<dbReference type="AlphaFoldDB" id="A0A4Y2PG51"/>
<evidence type="ECO:0000313" key="3">
    <source>
        <dbReference type="Proteomes" id="UP000499080"/>
    </source>
</evidence>
<keyword evidence="1" id="KW-0812">Transmembrane</keyword>
<proteinExistence type="predicted"/>
<feature type="transmembrane region" description="Helical" evidence="1">
    <location>
        <begin position="59"/>
        <end position="79"/>
    </location>
</feature>
<accession>A0A4Y2PG51</accession>
<protein>
    <submittedName>
        <fullName evidence="2">Uncharacterized protein</fullName>
    </submittedName>
</protein>
<feature type="transmembrane region" description="Helical" evidence="1">
    <location>
        <begin position="15"/>
        <end position="39"/>
    </location>
</feature>
<comment type="caution">
    <text evidence="2">The sequence shown here is derived from an EMBL/GenBank/DDBJ whole genome shotgun (WGS) entry which is preliminary data.</text>
</comment>
<evidence type="ECO:0000313" key="2">
    <source>
        <dbReference type="EMBL" id="GBN50965.1"/>
    </source>
</evidence>
<dbReference type="GO" id="GO:0003676">
    <property type="term" value="F:nucleic acid binding"/>
    <property type="evidence" value="ECO:0007669"/>
    <property type="project" value="InterPro"/>
</dbReference>
<keyword evidence="1" id="KW-0472">Membrane</keyword>
<evidence type="ECO:0000256" key="1">
    <source>
        <dbReference type="SAM" id="Phobius"/>
    </source>
</evidence>
<organism evidence="2 3">
    <name type="scientific">Araneus ventricosus</name>
    <name type="common">Orbweaver spider</name>
    <name type="synonym">Epeira ventricosa</name>
    <dbReference type="NCBI Taxonomy" id="182803"/>
    <lineage>
        <taxon>Eukaryota</taxon>
        <taxon>Metazoa</taxon>
        <taxon>Ecdysozoa</taxon>
        <taxon>Arthropoda</taxon>
        <taxon>Chelicerata</taxon>
        <taxon>Arachnida</taxon>
        <taxon>Araneae</taxon>
        <taxon>Araneomorphae</taxon>
        <taxon>Entelegynae</taxon>
        <taxon>Araneoidea</taxon>
        <taxon>Araneidae</taxon>
        <taxon>Araneus</taxon>
    </lineage>
</organism>
<reference evidence="2 3" key="1">
    <citation type="journal article" date="2019" name="Sci. Rep.">
        <title>Orb-weaving spider Araneus ventricosus genome elucidates the spidroin gene catalogue.</title>
        <authorList>
            <person name="Kono N."/>
            <person name="Nakamura H."/>
            <person name="Ohtoshi R."/>
            <person name="Moran D.A.P."/>
            <person name="Shinohara A."/>
            <person name="Yoshida Y."/>
            <person name="Fujiwara M."/>
            <person name="Mori M."/>
            <person name="Tomita M."/>
            <person name="Arakawa K."/>
        </authorList>
    </citation>
    <scope>NUCLEOTIDE SEQUENCE [LARGE SCALE GENOMIC DNA]</scope>
</reference>
<keyword evidence="1" id="KW-1133">Transmembrane helix</keyword>
<dbReference type="InterPro" id="IPR036397">
    <property type="entry name" value="RNaseH_sf"/>
</dbReference>
<dbReference type="Proteomes" id="UP000499080">
    <property type="component" value="Unassembled WGS sequence"/>
</dbReference>
<keyword evidence="3" id="KW-1185">Reference proteome</keyword>
<dbReference type="Gene3D" id="3.30.420.10">
    <property type="entry name" value="Ribonuclease H-like superfamily/Ribonuclease H"/>
    <property type="match status" value="1"/>
</dbReference>